<dbReference type="Gene3D" id="1.20.200.10">
    <property type="entry name" value="Fumarase/aspartase (Central domain)"/>
    <property type="match status" value="1"/>
</dbReference>
<dbReference type="InterPro" id="IPR024083">
    <property type="entry name" value="Fumarase/histidase_N"/>
</dbReference>
<comment type="subcellular location">
    <subcellularLocation>
        <location evidence="6">Cytoplasm</location>
    </subcellularLocation>
</comment>
<dbReference type="PRINTS" id="PR00145">
    <property type="entry name" value="ARGSUCLYASE"/>
</dbReference>
<dbReference type="InterPro" id="IPR029419">
    <property type="entry name" value="Arg_succ_lyase_C"/>
</dbReference>
<organism evidence="9 10">
    <name type="scientific">Peptostreptococcus porci</name>
    <dbReference type="NCBI Taxonomy" id="2652282"/>
    <lineage>
        <taxon>Bacteria</taxon>
        <taxon>Bacillati</taxon>
        <taxon>Bacillota</taxon>
        <taxon>Clostridia</taxon>
        <taxon>Peptostreptococcales</taxon>
        <taxon>Peptostreptococcaceae</taxon>
        <taxon>Peptostreptococcus</taxon>
    </lineage>
</organism>
<dbReference type="SUPFAM" id="SSF48557">
    <property type="entry name" value="L-aspartase-like"/>
    <property type="match status" value="1"/>
</dbReference>
<dbReference type="Gene3D" id="1.10.275.10">
    <property type="entry name" value="Fumarase/aspartase (N-terminal domain)"/>
    <property type="match status" value="1"/>
</dbReference>
<dbReference type="CDD" id="cd01359">
    <property type="entry name" value="Argininosuccinate_lyase"/>
    <property type="match status" value="1"/>
</dbReference>
<dbReference type="InterPro" id="IPR009049">
    <property type="entry name" value="Argininosuccinate_lyase"/>
</dbReference>
<evidence type="ECO:0000256" key="1">
    <source>
        <dbReference type="ARBA" id="ARBA00004941"/>
    </source>
</evidence>
<name>A0A6N7X050_9FIRM</name>
<dbReference type="GO" id="GO:0042450">
    <property type="term" value="P:L-arginine biosynthetic process via ornithine"/>
    <property type="evidence" value="ECO:0007669"/>
    <property type="project" value="UniProtKB-UniRule"/>
</dbReference>
<gene>
    <name evidence="6 9" type="primary">argH</name>
    <name evidence="9" type="ORF">FYJ71_06000</name>
</gene>
<dbReference type="FunFam" id="1.10.40.30:FF:000001">
    <property type="entry name" value="Argininosuccinate lyase"/>
    <property type="match status" value="1"/>
</dbReference>
<feature type="domain" description="Fumarate lyase N-terminal" evidence="7">
    <location>
        <begin position="7"/>
        <end position="301"/>
    </location>
</feature>
<dbReference type="HAMAP" id="MF_00006">
    <property type="entry name" value="Arg_succ_lyase"/>
    <property type="match status" value="1"/>
</dbReference>
<dbReference type="Gene3D" id="1.10.40.30">
    <property type="entry name" value="Fumarase/aspartase (C-terminal domain)"/>
    <property type="match status" value="1"/>
</dbReference>
<dbReference type="FunFam" id="1.10.275.10:FF:000002">
    <property type="entry name" value="Argininosuccinate lyase"/>
    <property type="match status" value="1"/>
</dbReference>
<dbReference type="AlphaFoldDB" id="A0A6N7X050"/>
<dbReference type="PANTHER" id="PTHR43814">
    <property type="entry name" value="ARGININOSUCCINATE LYASE"/>
    <property type="match status" value="1"/>
</dbReference>
<reference evidence="9 10" key="1">
    <citation type="submission" date="2019-08" db="EMBL/GenBank/DDBJ databases">
        <title>In-depth cultivation of the pig gut microbiome towards novel bacterial diversity and tailored functional studies.</title>
        <authorList>
            <person name="Wylensek D."/>
            <person name="Hitch T.C.A."/>
            <person name="Clavel T."/>
        </authorList>
    </citation>
    <scope>NUCLEOTIDE SEQUENCE [LARGE SCALE GENOMIC DNA]</scope>
    <source>
        <strain evidence="9 10">WCA-SAB-591-4A-A</strain>
    </source>
</reference>
<dbReference type="InterPro" id="IPR008948">
    <property type="entry name" value="L-Aspartase-like"/>
</dbReference>
<dbReference type="GO" id="GO:0005829">
    <property type="term" value="C:cytosol"/>
    <property type="evidence" value="ECO:0007669"/>
    <property type="project" value="TreeGrafter"/>
</dbReference>
<feature type="domain" description="Argininosuccinate lyase C-terminal" evidence="8">
    <location>
        <begin position="364"/>
        <end position="431"/>
    </location>
</feature>
<dbReference type="GO" id="GO:0004056">
    <property type="term" value="F:argininosuccinate lyase activity"/>
    <property type="evidence" value="ECO:0007669"/>
    <property type="project" value="UniProtKB-UniRule"/>
</dbReference>
<evidence type="ECO:0000259" key="8">
    <source>
        <dbReference type="Pfam" id="PF14698"/>
    </source>
</evidence>
<evidence type="ECO:0000256" key="3">
    <source>
        <dbReference type="ARBA" id="ARBA00022571"/>
    </source>
</evidence>
<dbReference type="InterPro" id="IPR022761">
    <property type="entry name" value="Fumarate_lyase_N"/>
</dbReference>
<evidence type="ECO:0000256" key="5">
    <source>
        <dbReference type="ARBA" id="ARBA00023239"/>
    </source>
</evidence>
<dbReference type="EMBL" id="VUNE01000003">
    <property type="protein sequence ID" value="MST62515.1"/>
    <property type="molecule type" value="Genomic_DNA"/>
</dbReference>
<comment type="pathway">
    <text evidence="1 6">Amino-acid biosynthesis; L-arginine biosynthesis; L-arginine from L-ornithine and carbamoyl phosphate: step 3/3.</text>
</comment>
<keyword evidence="10" id="KW-1185">Reference proteome</keyword>
<keyword evidence="6" id="KW-0963">Cytoplasm</keyword>
<dbReference type="UniPathway" id="UPA00068">
    <property type="reaction ID" value="UER00114"/>
</dbReference>
<dbReference type="Pfam" id="PF14698">
    <property type="entry name" value="ASL_C2"/>
    <property type="match status" value="1"/>
</dbReference>
<comment type="catalytic activity">
    <reaction evidence="6">
        <text>2-(N(omega)-L-arginino)succinate = fumarate + L-arginine</text>
        <dbReference type="Rhea" id="RHEA:24020"/>
        <dbReference type="ChEBI" id="CHEBI:29806"/>
        <dbReference type="ChEBI" id="CHEBI:32682"/>
        <dbReference type="ChEBI" id="CHEBI:57472"/>
        <dbReference type="EC" id="4.3.2.1"/>
    </reaction>
</comment>
<dbReference type="PRINTS" id="PR00149">
    <property type="entry name" value="FUMRATELYASE"/>
</dbReference>
<dbReference type="FunFam" id="1.20.200.10:FF:000015">
    <property type="entry name" value="argininosuccinate lyase isoform X2"/>
    <property type="match status" value="1"/>
</dbReference>
<evidence type="ECO:0000256" key="6">
    <source>
        <dbReference type="HAMAP-Rule" id="MF_00006"/>
    </source>
</evidence>
<protein>
    <recommendedName>
        <fullName evidence="2 6">Argininosuccinate lyase</fullName>
        <shortName evidence="6">ASAL</shortName>
        <ecNumber evidence="2 6">4.3.2.1</ecNumber>
    </recommendedName>
    <alternativeName>
        <fullName evidence="6">Arginosuccinase</fullName>
    </alternativeName>
</protein>
<comment type="caution">
    <text evidence="9">The sequence shown here is derived from an EMBL/GenBank/DDBJ whole genome shotgun (WGS) entry which is preliminary data.</text>
</comment>
<keyword evidence="4 6" id="KW-0028">Amino-acid biosynthesis</keyword>
<dbReference type="Proteomes" id="UP000440713">
    <property type="component" value="Unassembled WGS sequence"/>
</dbReference>
<dbReference type="EC" id="4.3.2.1" evidence="2 6"/>
<sequence length="459" mass="51719">MEKLWGGRFEKNTDSLMEDFNSSIGFDKKLYHFDIVGSKAHATMLAKSGIISDKECKEIVDALMEIECEIESGKVEFSTKNEDIHMNIEVLLTNKIGETGKKLHTARSRNDQIALDLKLYSRDAVINIQELLKQWIKTLIKVSEDNIDTVMPGYTHLQRAQPITLAHHLMAYAEMAKRDYLKLSSWLDIHDTNPLGSGALAGTTFEIDRQYTTELLGFSSPTLNSLDGVSDRDYAIDLLSNASVGMMHLSRLCEELILWSSQEFGFVEIDDAYSTGSSMMPQKKNPDAAELIRGKTGRVYGDLLSLLTTMKGIPLAYNKDMQEDKECLFDGVETWIKCLTIIIPMIKTMKIKNDNMYKAASGGFTNATDLADYLVKKGVAFRDAHKITGEIVLDCIYKDITLEEISINEYKKYCDLIEEDVYGEISVLSCIRKRNIVGGPSGEYVKKHIDIMNTFLVDK</sequence>
<evidence type="ECO:0000313" key="9">
    <source>
        <dbReference type="EMBL" id="MST62515.1"/>
    </source>
</evidence>
<dbReference type="InterPro" id="IPR020557">
    <property type="entry name" value="Fumarate_lyase_CS"/>
</dbReference>
<evidence type="ECO:0000313" key="10">
    <source>
        <dbReference type="Proteomes" id="UP000440713"/>
    </source>
</evidence>
<evidence type="ECO:0000259" key="7">
    <source>
        <dbReference type="Pfam" id="PF00206"/>
    </source>
</evidence>
<comment type="similarity">
    <text evidence="6">Belongs to the lyase 1 family. Argininosuccinate lyase subfamily.</text>
</comment>
<keyword evidence="5 6" id="KW-0456">Lyase</keyword>
<dbReference type="RefSeq" id="WP_154537910.1">
    <property type="nucleotide sequence ID" value="NZ_JAXFFP010000009.1"/>
</dbReference>
<accession>A0A6N7X050</accession>
<keyword evidence="3 6" id="KW-0055">Arginine biosynthesis</keyword>
<evidence type="ECO:0000256" key="2">
    <source>
        <dbReference type="ARBA" id="ARBA00012338"/>
    </source>
</evidence>
<dbReference type="InterPro" id="IPR000362">
    <property type="entry name" value="Fumarate_lyase_fam"/>
</dbReference>
<evidence type="ECO:0000256" key="4">
    <source>
        <dbReference type="ARBA" id="ARBA00022605"/>
    </source>
</evidence>
<dbReference type="PROSITE" id="PS00163">
    <property type="entry name" value="FUMARATE_LYASES"/>
    <property type="match status" value="1"/>
</dbReference>
<dbReference type="PANTHER" id="PTHR43814:SF1">
    <property type="entry name" value="ARGININOSUCCINATE LYASE"/>
    <property type="match status" value="1"/>
</dbReference>
<dbReference type="Pfam" id="PF00206">
    <property type="entry name" value="Lyase_1"/>
    <property type="match status" value="1"/>
</dbReference>
<proteinExistence type="inferred from homology"/>
<dbReference type="NCBIfam" id="TIGR00838">
    <property type="entry name" value="argH"/>
    <property type="match status" value="1"/>
</dbReference>